<dbReference type="EMBL" id="JXJN01021468">
    <property type="status" value="NOT_ANNOTATED_CDS"/>
    <property type="molecule type" value="Genomic_DNA"/>
</dbReference>
<dbReference type="AlphaFoldDB" id="A0A1B0BVT2"/>
<sequence length="94" mass="10641">MNLAVRLNREFQKLVSNTFEIPWSISAESNDLTHHLLSDYGCGEQVTNKGRLETTTMPGCRRKDLVVLLLISAYHSLNSSLTKPFHPTKLKIQS</sequence>
<dbReference type="Proteomes" id="UP000092460">
    <property type="component" value="Unassembled WGS sequence"/>
</dbReference>
<evidence type="ECO:0000313" key="2">
    <source>
        <dbReference type="Proteomes" id="UP000092460"/>
    </source>
</evidence>
<dbReference type="EnsemblMetazoa" id="GPPI042080-RA">
    <property type="protein sequence ID" value="GPPI042080-PA"/>
    <property type="gene ID" value="GPPI042080"/>
</dbReference>
<reference evidence="1" key="2">
    <citation type="submission" date="2020-05" db="UniProtKB">
        <authorList>
            <consortium name="EnsemblMetazoa"/>
        </authorList>
    </citation>
    <scope>IDENTIFICATION</scope>
    <source>
        <strain evidence="1">IAEA</strain>
    </source>
</reference>
<dbReference type="VEuPathDB" id="VectorBase:GPPI042080"/>
<evidence type="ECO:0000313" key="1">
    <source>
        <dbReference type="EnsemblMetazoa" id="GPPI042080-PA"/>
    </source>
</evidence>
<reference evidence="2" key="1">
    <citation type="submission" date="2015-01" db="EMBL/GenBank/DDBJ databases">
        <authorList>
            <person name="Aksoy S."/>
            <person name="Warren W."/>
            <person name="Wilson R.K."/>
        </authorList>
    </citation>
    <scope>NUCLEOTIDE SEQUENCE [LARGE SCALE GENOMIC DNA]</scope>
    <source>
        <strain evidence="2">IAEA</strain>
    </source>
</reference>
<dbReference type="EMBL" id="JXJN01021467">
    <property type="status" value="NOT_ANNOTATED_CDS"/>
    <property type="molecule type" value="Genomic_DNA"/>
</dbReference>
<name>A0A1B0BVT2_9MUSC</name>
<keyword evidence="2" id="KW-1185">Reference proteome</keyword>
<accession>A0A1B0BVT2</accession>
<proteinExistence type="predicted"/>
<protein>
    <submittedName>
        <fullName evidence="1">Uncharacterized protein</fullName>
    </submittedName>
</protein>
<organism evidence="1 2">
    <name type="scientific">Glossina palpalis gambiensis</name>
    <dbReference type="NCBI Taxonomy" id="67801"/>
    <lineage>
        <taxon>Eukaryota</taxon>
        <taxon>Metazoa</taxon>
        <taxon>Ecdysozoa</taxon>
        <taxon>Arthropoda</taxon>
        <taxon>Hexapoda</taxon>
        <taxon>Insecta</taxon>
        <taxon>Pterygota</taxon>
        <taxon>Neoptera</taxon>
        <taxon>Endopterygota</taxon>
        <taxon>Diptera</taxon>
        <taxon>Brachycera</taxon>
        <taxon>Muscomorpha</taxon>
        <taxon>Hippoboscoidea</taxon>
        <taxon>Glossinidae</taxon>
        <taxon>Glossina</taxon>
    </lineage>
</organism>